<dbReference type="HAMAP" id="MF_01211">
    <property type="entry name" value="DHODB_Fe_S_bind"/>
    <property type="match status" value="1"/>
</dbReference>
<keyword evidence="9 11" id="KW-0408">Iron</keyword>
<dbReference type="GO" id="GO:0046872">
    <property type="term" value="F:metal ion binding"/>
    <property type="evidence" value="ECO:0007669"/>
    <property type="project" value="UniProtKB-KW"/>
</dbReference>
<keyword evidence="6 11" id="KW-0274">FAD</keyword>
<dbReference type="InterPro" id="IPR023455">
    <property type="entry name" value="Dihydroorotate_DHASE_ETsu"/>
</dbReference>
<comment type="cofactor">
    <cofactor evidence="13">
        <name>[2Fe-2S] cluster</name>
        <dbReference type="ChEBI" id="CHEBI:190135"/>
    </cofactor>
    <text evidence="13">Binds 1 [2Fe-2S] cluster per subunit.</text>
</comment>
<dbReference type="InterPro" id="IPR037117">
    <property type="entry name" value="Dihydroorotate_DH_ele_sf"/>
</dbReference>
<dbReference type="Proteomes" id="UP000320776">
    <property type="component" value="Chromosome"/>
</dbReference>
<dbReference type="GO" id="GO:0044205">
    <property type="term" value="P:'de novo' UMP biosynthetic process"/>
    <property type="evidence" value="ECO:0007669"/>
    <property type="project" value="UniProtKB-UniRule"/>
</dbReference>
<dbReference type="Gene3D" id="2.10.240.10">
    <property type="entry name" value="Dihydroorotate dehydrogenase, electron transfer subunit"/>
    <property type="match status" value="1"/>
</dbReference>
<keyword evidence="4 11" id="KW-0001">2Fe-2S</keyword>
<evidence type="ECO:0000256" key="3">
    <source>
        <dbReference type="ARBA" id="ARBA00022630"/>
    </source>
</evidence>
<dbReference type="SUPFAM" id="SSF52343">
    <property type="entry name" value="Ferredoxin reductase-like, C-terminal NADP-linked domain"/>
    <property type="match status" value="1"/>
</dbReference>
<accession>A0A517DUG8</accession>
<dbReference type="OrthoDB" id="9778346at2"/>
<dbReference type="GO" id="GO:0009055">
    <property type="term" value="F:electron transfer activity"/>
    <property type="evidence" value="ECO:0007669"/>
    <property type="project" value="UniProtKB-UniRule"/>
</dbReference>
<dbReference type="GO" id="GO:0051537">
    <property type="term" value="F:2 iron, 2 sulfur cluster binding"/>
    <property type="evidence" value="ECO:0007669"/>
    <property type="project" value="UniProtKB-KW"/>
</dbReference>
<dbReference type="Pfam" id="PF00970">
    <property type="entry name" value="FAD_binding_6"/>
    <property type="match status" value="1"/>
</dbReference>
<dbReference type="UniPathway" id="UPA00070">
    <property type="reaction ID" value="UER00945"/>
</dbReference>
<feature type="binding site" evidence="11 13">
    <location>
        <position position="226"/>
    </location>
    <ligand>
        <name>[2Fe-2S] cluster</name>
        <dbReference type="ChEBI" id="CHEBI:190135"/>
    </ligand>
</feature>
<feature type="binding site" evidence="11 12">
    <location>
        <begin position="54"/>
        <end position="57"/>
    </location>
    <ligand>
        <name>FAD</name>
        <dbReference type="ChEBI" id="CHEBI:57692"/>
    </ligand>
</feature>
<keyword evidence="2 11" id="KW-0813">Transport</keyword>
<evidence type="ECO:0000256" key="8">
    <source>
        <dbReference type="ARBA" id="ARBA00022982"/>
    </source>
</evidence>
<reference evidence="15 16" key="1">
    <citation type="submission" date="2019-02" db="EMBL/GenBank/DDBJ databases">
        <title>Closed genome of Sporomusa termitida DSM 4440.</title>
        <authorList>
            <person name="Poehlein A."/>
            <person name="Daniel R."/>
        </authorList>
    </citation>
    <scope>NUCLEOTIDE SEQUENCE [LARGE SCALE GENOMIC DNA]</scope>
    <source>
        <strain evidence="15 16">DSM 4440</strain>
    </source>
</reference>
<comment type="function">
    <text evidence="11">Responsible for channeling the electrons from the oxidation of dihydroorotate from the FMN redox center in the PyrD type B subunit to the ultimate electron acceptor NAD(+).</text>
</comment>
<evidence type="ECO:0000256" key="13">
    <source>
        <dbReference type="PIRSR" id="PIRSR006816-2"/>
    </source>
</evidence>
<keyword evidence="16" id="KW-1185">Reference proteome</keyword>
<dbReference type="InterPro" id="IPR039261">
    <property type="entry name" value="FNR_nucleotide-bd"/>
</dbReference>
<dbReference type="InterPro" id="IPR012165">
    <property type="entry name" value="Cyt_c3_hydrogenase_gsu"/>
</dbReference>
<feature type="binding site" evidence="11 13">
    <location>
        <position position="221"/>
    </location>
    <ligand>
        <name>[2Fe-2S] cluster</name>
        <dbReference type="ChEBI" id="CHEBI:190135"/>
    </ligand>
</feature>
<comment type="cofactor">
    <cofactor evidence="11 12">
        <name>FAD</name>
        <dbReference type="ChEBI" id="CHEBI:57692"/>
    </cofactor>
    <text evidence="11 12">Binds 1 FAD per subunit.</text>
</comment>
<evidence type="ECO:0000313" key="16">
    <source>
        <dbReference type="Proteomes" id="UP000320776"/>
    </source>
</evidence>
<dbReference type="PROSITE" id="PS51384">
    <property type="entry name" value="FAD_FR"/>
    <property type="match status" value="1"/>
</dbReference>
<dbReference type="Pfam" id="PF10418">
    <property type="entry name" value="DHODB_Fe-S_bind"/>
    <property type="match status" value="1"/>
</dbReference>
<evidence type="ECO:0000313" key="15">
    <source>
        <dbReference type="EMBL" id="QDR80989.1"/>
    </source>
</evidence>
<feature type="binding site" evidence="11 13">
    <location>
        <position position="242"/>
    </location>
    <ligand>
        <name>[2Fe-2S] cluster</name>
        <dbReference type="ChEBI" id="CHEBI:190135"/>
    </ligand>
</feature>
<comment type="similarity">
    <text evidence="1 11">Belongs to the PyrK family.</text>
</comment>
<comment type="pathway">
    <text evidence="11">Pyrimidine metabolism; UMP biosynthesis via de novo pathway; orotate from (S)-dihydroorotate (NAD(+) route): step 1/1.</text>
</comment>
<proteinExistence type="inferred from homology"/>
<dbReference type="GO" id="GO:0050660">
    <property type="term" value="F:flavin adenine dinucleotide binding"/>
    <property type="evidence" value="ECO:0007669"/>
    <property type="project" value="InterPro"/>
</dbReference>
<evidence type="ECO:0000256" key="1">
    <source>
        <dbReference type="ARBA" id="ARBA00006422"/>
    </source>
</evidence>
<evidence type="ECO:0000256" key="5">
    <source>
        <dbReference type="ARBA" id="ARBA00022723"/>
    </source>
</evidence>
<feature type="binding site" evidence="11 12">
    <location>
        <begin position="78"/>
        <end position="79"/>
    </location>
    <ligand>
        <name>FAD</name>
        <dbReference type="ChEBI" id="CHEBI:57692"/>
    </ligand>
</feature>
<dbReference type="PANTHER" id="PTHR43513:SF3">
    <property type="entry name" value="DIHYDROOROTATE DEHYDROGENASE B (NAD(+)), ELECTRON TRANSFER SUBUNIT-RELATED"/>
    <property type="match status" value="1"/>
</dbReference>
<dbReference type="AlphaFoldDB" id="A0A517DUG8"/>
<dbReference type="SUPFAM" id="SSF63380">
    <property type="entry name" value="Riboflavin synthase domain-like"/>
    <property type="match status" value="1"/>
</dbReference>
<evidence type="ECO:0000256" key="7">
    <source>
        <dbReference type="ARBA" id="ARBA00022975"/>
    </source>
</evidence>
<dbReference type="InterPro" id="IPR008333">
    <property type="entry name" value="Cbr1-like_FAD-bd_dom"/>
</dbReference>
<comment type="subunit">
    <text evidence="11">Heterotetramer of 2 PyrK and 2 PyrD type B subunits.</text>
</comment>
<feature type="binding site" evidence="11 12">
    <location>
        <begin position="71"/>
        <end position="73"/>
    </location>
    <ligand>
        <name>FAD</name>
        <dbReference type="ChEBI" id="CHEBI:57692"/>
    </ligand>
</feature>
<comment type="cofactor">
    <cofactor evidence="11">
        <name>[2Fe-2S] cluster</name>
        <dbReference type="ChEBI" id="CHEBI:190135"/>
    </cofactor>
    <text evidence="11">Binds 1 [2Fe-2S] cluster per subunit.</text>
</comment>
<evidence type="ECO:0000256" key="10">
    <source>
        <dbReference type="ARBA" id="ARBA00023014"/>
    </source>
</evidence>
<keyword evidence="10 11" id="KW-0411">Iron-sulfur</keyword>
<keyword evidence="3 11" id="KW-0285">Flavoprotein</keyword>
<name>A0A517DUG8_9FIRM</name>
<dbReference type="InterPro" id="IPR017938">
    <property type="entry name" value="Riboflavin_synthase-like_b-brl"/>
</dbReference>
<evidence type="ECO:0000256" key="11">
    <source>
        <dbReference type="HAMAP-Rule" id="MF_01211"/>
    </source>
</evidence>
<feature type="binding site" evidence="11 13">
    <location>
        <position position="229"/>
    </location>
    <ligand>
        <name>[2Fe-2S] cluster</name>
        <dbReference type="ChEBI" id="CHEBI:190135"/>
    </ligand>
</feature>
<dbReference type="Gene3D" id="3.40.50.80">
    <property type="entry name" value="Nucleotide-binding domain of ferredoxin-NADP reductase (FNR) module"/>
    <property type="match status" value="1"/>
</dbReference>
<evidence type="ECO:0000256" key="9">
    <source>
        <dbReference type="ARBA" id="ARBA00023004"/>
    </source>
</evidence>
<keyword evidence="5 11" id="KW-0479">Metal-binding</keyword>
<dbReference type="PIRSF" id="PIRSF006816">
    <property type="entry name" value="Cyc3_hyd_g"/>
    <property type="match status" value="1"/>
</dbReference>
<dbReference type="PANTHER" id="PTHR43513">
    <property type="entry name" value="DIHYDROOROTATE DEHYDROGENASE B (NAD(+)), ELECTRON TRANSFER SUBUNIT"/>
    <property type="match status" value="1"/>
</dbReference>
<keyword evidence="8 11" id="KW-0249">Electron transport</keyword>
<dbReference type="CDD" id="cd06218">
    <property type="entry name" value="DHOD_e_trans"/>
    <property type="match status" value="1"/>
</dbReference>
<dbReference type="RefSeq" id="WP_144350532.1">
    <property type="nucleotide sequence ID" value="NZ_CP036259.1"/>
</dbReference>
<evidence type="ECO:0000256" key="6">
    <source>
        <dbReference type="ARBA" id="ARBA00022827"/>
    </source>
</evidence>
<dbReference type="InterPro" id="IPR019480">
    <property type="entry name" value="Dihydroorotate_DH_Fe-S-bd"/>
</dbReference>
<evidence type="ECO:0000256" key="2">
    <source>
        <dbReference type="ARBA" id="ARBA00022448"/>
    </source>
</evidence>
<dbReference type="EMBL" id="CP036259">
    <property type="protein sequence ID" value="QDR80989.1"/>
    <property type="molecule type" value="Genomic_DNA"/>
</dbReference>
<dbReference type="GO" id="GO:0016491">
    <property type="term" value="F:oxidoreductase activity"/>
    <property type="evidence" value="ECO:0007669"/>
    <property type="project" value="InterPro"/>
</dbReference>
<keyword evidence="7 11" id="KW-0665">Pyrimidine biosynthesis</keyword>
<protein>
    <recommendedName>
        <fullName evidence="11">Dihydroorotate dehydrogenase B (NAD(+)), electron transfer subunit</fullName>
    </recommendedName>
    <alternativeName>
        <fullName evidence="11">Dihydroorotate oxidase B, electron transfer subunit</fullName>
    </alternativeName>
</protein>
<dbReference type="InterPro" id="IPR050353">
    <property type="entry name" value="PyrK_electron_transfer"/>
</dbReference>
<gene>
    <name evidence="15" type="primary">pyrK_2</name>
    <name evidence="11" type="synonym">pyrK</name>
    <name evidence="15" type="ORF">SPTER_23400</name>
</gene>
<dbReference type="KEGG" id="sted:SPTER_23400"/>
<evidence type="ECO:0000259" key="14">
    <source>
        <dbReference type="PROSITE" id="PS51384"/>
    </source>
</evidence>
<feature type="domain" description="FAD-binding FR-type" evidence="14">
    <location>
        <begin position="3"/>
        <end position="103"/>
    </location>
</feature>
<organism evidence="15 16">
    <name type="scientific">Sporomusa termitida</name>
    <dbReference type="NCBI Taxonomy" id="2377"/>
    <lineage>
        <taxon>Bacteria</taxon>
        <taxon>Bacillati</taxon>
        <taxon>Bacillota</taxon>
        <taxon>Negativicutes</taxon>
        <taxon>Selenomonadales</taxon>
        <taxon>Sporomusaceae</taxon>
        <taxon>Sporomusa</taxon>
    </lineage>
</organism>
<dbReference type="Gene3D" id="2.40.30.10">
    <property type="entry name" value="Translation factors"/>
    <property type="match status" value="1"/>
</dbReference>
<evidence type="ECO:0000256" key="12">
    <source>
        <dbReference type="PIRSR" id="PIRSR006816-1"/>
    </source>
</evidence>
<evidence type="ECO:0000256" key="4">
    <source>
        <dbReference type="ARBA" id="ARBA00022714"/>
    </source>
</evidence>
<sequence>MIKTCVTAKVIKQHPLAGDVFQLTVAVPAIAAVSRPGQFVHLRLTETFDPLLRRPFSIADCDAGQGTLTLIYRVVGRGTRLMAGLQSGDSLDCMGPLGNGFALNSQRPLLIGGGMGLAPLLMLARAFCSRPATILMGGRNEQELFWPGIYAGICQNIHITTDDGSVGQRGFTVDLLPGLLKQGEFDGIYACGPHAMLKGVAATAAQYRIACQVSLEEYMACGVGACLSCTCAAAGGKRHKVCTDGPVFRAEEVVW</sequence>
<dbReference type="InterPro" id="IPR017927">
    <property type="entry name" value="FAD-bd_FR_type"/>
</dbReference>